<keyword evidence="1" id="KW-1188">Viral release from host cell</keyword>
<dbReference type="Pfam" id="PF04586">
    <property type="entry name" value="Peptidase_S78"/>
    <property type="match status" value="1"/>
</dbReference>
<name>A0A6M3KS13_9ZZZZ</name>
<sequence>METIYKVIEDCEVKKVGERQYEFTASTSTQDRDGEVIDAAGWDLKNFKKNPVIMYAHDYRSLPIGKASRVWLHNGTLKNTVEFPPEGTYEFADIVERLVDTGYLKTESVGFIPKKWEDGDGEKAPRRTYTKQELLEISIVPIPSNPDALRNAVEEGVITTKQFEAITKPEGTEDYIRIPVSEGHEDHKIRTIDISKDEGIKALYCVDCKENITYLFDKEKWTMAKAKKWVKEHEKKIAHEVSQSEIIDEIDYLKSLIEKEGLSEDGKESFEDLMRVSGYDNPVEIKEIVVNDTTTVVDNTTIQTITYQEIKEAIKRIANTKMEE</sequence>
<organism evidence="5">
    <name type="scientific">viral metagenome</name>
    <dbReference type="NCBI Taxonomy" id="1070528"/>
    <lineage>
        <taxon>unclassified sequences</taxon>
        <taxon>metagenomes</taxon>
        <taxon>organismal metagenomes</taxon>
    </lineage>
</organism>
<reference evidence="5" key="1">
    <citation type="submission" date="2020-03" db="EMBL/GenBank/DDBJ databases">
        <title>The deep terrestrial virosphere.</title>
        <authorList>
            <person name="Holmfeldt K."/>
            <person name="Nilsson E."/>
            <person name="Simone D."/>
            <person name="Lopez-Fernandez M."/>
            <person name="Wu X."/>
            <person name="de Brujin I."/>
            <person name="Lundin D."/>
            <person name="Andersson A."/>
            <person name="Bertilsson S."/>
            <person name="Dopson M."/>
        </authorList>
    </citation>
    <scope>NUCLEOTIDE SEQUENCE</scope>
    <source>
        <strain evidence="5">MM415B02340</strain>
    </source>
</reference>
<dbReference type="AlphaFoldDB" id="A0A6M3KS13"/>
<evidence type="ECO:0000313" key="5">
    <source>
        <dbReference type="EMBL" id="QJA84856.1"/>
    </source>
</evidence>
<feature type="domain" description="Prohead serine protease" evidence="4">
    <location>
        <begin position="53"/>
        <end position="156"/>
    </location>
</feature>
<accession>A0A6M3KS13</accession>
<protein>
    <submittedName>
        <fullName evidence="5">Putative prohead protease</fullName>
    </submittedName>
</protein>
<evidence type="ECO:0000256" key="2">
    <source>
        <dbReference type="ARBA" id="ARBA00022670"/>
    </source>
</evidence>
<dbReference type="EMBL" id="MT142537">
    <property type="protein sequence ID" value="QJA84856.1"/>
    <property type="molecule type" value="Genomic_DNA"/>
</dbReference>
<evidence type="ECO:0000259" key="4">
    <source>
        <dbReference type="Pfam" id="PF04586"/>
    </source>
</evidence>
<dbReference type="InterPro" id="IPR054613">
    <property type="entry name" value="Peptidase_S78_dom"/>
</dbReference>
<keyword evidence="3" id="KW-0378">Hydrolase</keyword>
<keyword evidence="2 5" id="KW-0645">Protease</keyword>
<proteinExistence type="predicted"/>
<dbReference type="GO" id="GO:0006508">
    <property type="term" value="P:proteolysis"/>
    <property type="evidence" value="ECO:0007669"/>
    <property type="project" value="UniProtKB-KW"/>
</dbReference>
<evidence type="ECO:0000256" key="3">
    <source>
        <dbReference type="ARBA" id="ARBA00022801"/>
    </source>
</evidence>
<gene>
    <name evidence="5" type="ORF">MM415B02340_0016</name>
</gene>
<dbReference type="GO" id="GO:0008233">
    <property type="term" value="F:peptidase activity"/>
    <property type="evidence" value="ECO:0007669"/>
    <property type="project" value="UniProtKB-KW"/>
</dbReference>
<evidence type="ECO:0000256" key="1">
    <source>
        <dbReference type="ARBA" id="ARBA00022612"/>
    </source>
</evidence>